<dbReference type="AlphaFoldDB" id="A0A016VPF6"/>
<gene>
    <name evidence="1" type="primary">Acey_s0007.g3500</name>
    <name evidence="1" type="ORF">Y032_0007g3500</name>
</gene>
<dbReference type="OrthoDB" id="5850569at2759"/>
<keyword evidence="2" id="KW-1185">Reference proteome</keyword>
<dbReference type="Proteomes" id="UP000024635">
    <property type="component" value="Unassembled WGS sequence"/>
</dbReference>
<organism evidence="1 2">
    <name type="scientific">Ancylostoma ceylanicum</name>
    <dbReference type="NCBI Taxonomy" id="53326"/>
    <lineage>
        <taxon>Eukaryota</taxon>
        <taxon>Metazoa</taxon>
        <taxon>Ecdysozoa</taxon>
        <taxon>Nematoda</taxon>
        <taxon>Chromadorea</taxon>
        <taxon>Rhabditida</taxon>
        <taxon>Rhabditina</taxon>
        <taxon>Rhabditomorpha</taxon>
        <taxon>Strongyloidea</taxon>
        <taxon>Ancylostomatidae</taxon>
        <taxon>Ancylostomatinae</taxon>
        <taxon>Ancylostoma</taxon>
    </lineage>
</organism>
<dbReference type="EMBL" id="JARK01001343">
    <property type="protein sequence ID" value="EYC28922.1"/>
    <property type="molecule type" value="Genomic_DNA"/>
</dbReference>
<proteinExistence type="predicted"/>
<sequence>MECSDPHLRPCNWSIWLISKVLKEDHSLVDTVPEYLPPPRLYCLEKCGVYSFPWVSLFFRASNHGGPMRAFLTNRRDGLRFVVFKRTDMDILSLIIRNRRRKCALFCVIKSTLLQVTIVFLK</sequence>
<accession>A0A016VPF6</accession>
<name>A0A016VPF6_9BILA</name>
<evidence type="ECO:0000313" key="2">
    <source>
        <dbReference type="Proteomes" id="UP000024635"/>
    </source>
</evidence>
<reference evidence="2" key="1">
    <citation type="journal article" date="2015" name="Nat. Genet.">
        <title>The genome and transcriptome of the zoonotic hookworm Ancylostoma ceylanicum identify infection-specific gene families.</title>
        <authorList>
            <person name="Schwarz E.M."/>
            <person name="Hu Y."/>
            <person name="Antoshechkin I."/>
            <person name="Miller M.M."/>
            <person name="Sternberg P.W."/>
            <person name="Aroian R.V."/>
        </authorList>
    </citation>
    <scope>NUCLEOTIDE SEQUENCE</scope>
    <source>
        <strain evidence="2">HY135</strain>
    </source>
</reference>
<protein>
    <submittedName>
        <fullName evidence="1">Uncharacterized protein</fullName>
    </submittedName>
</protein>
<evidence type="ECO:0000313" key="1">
    <source>
        <dbReference type="EMBL" id="EYC28922.1"/>
    </source>
</evidence>
<comment type="caution">
    <text evidence="1">The sequence shown here is derived from an EMBL/GenBank/DDBJ whole genome shotgun (WGS) entry which is preliminary data.</text>
</comment>